<dbReference type="PANTHER" id="PTHR13420:SF7">
    <property type="entry name" value="UPF0235 PROTEIN C15ORF40"/>
    <property type="match status" value="1"/>
</dbReference>
<reference evidence="3 4" key="1">
    <citation type="submission" date="2019-05" db="EMBL/GenBank/DDBJ databases">
        <title>Pseudorhodobacter turbinis sp. nov., isolated from the gut of the Korean turban shell.</title>
        <authorList>
            <person name="Jeong Y.-S."/>
            <person name="Kang W.-R."/>
            <person name="Bae J.-W."/>
        </authorList>
    </citation>
    <scope>NUCLEOTIDE SEQUENCE [LARGE SCALE GENOMIC DNA]</scope>
    <source>
        <strain evidence="3 4">S12M18</strain>
    </source>
</reference>
<keyword evidence="4" id="KW-1185">Reference proteome</keyword>
<evidence type="ECO:0000256" key="1">
    <source>
        <dbReference type="ARBA" id="ARBA00010364"/>
    </source>
</evidence>
<dbReference type="NCBIfam" id="TIGR00251">
    <property type="entry name" value="DUF167 family protein"/>
    <property type="match status" value="1"/>
</dbReference>
<dbReference type="Proteomes" id="UP000298631">
    <property type="component" value="Chromosome"/>
</dbReference>
<dbReference type="InterPro" id="IPR036591">
    <property type="entry name" value="YggU-like_sf"/>
</dbReference>
<dbReference type="Gene3D" id="3.30.1200.10">
    <property type="entry name" value="YggU-like"/>
    <property type="match status" value="1"/>
</dbReference>
<organism evidence="3 4">
    <name type="scientific">Pseudorhodobacter turbinis</name>
    <dbReference type="NCBI Taxonomy" id="2500533"/>
    <lineage>
        <taxon>Bacteria</taxon>
        <taxon>Pseudomonadati</taxon>
        <taxon>Pseudomonadota</taxon>
        <taxon>Alphaproteobacteria</taxon>
        <taxon>Rhodobacterales</taxon>
        <taxon>Paracoccaceae</taxon>
        <taxon>Pseudorhodobacter</taxon>
    </lineage>
</organism>
<dbReference type="KEGG" id="pseb:EOK75_11700"/>
<accession>A0A4P8EHB9</accession>
<dbReference type="EMBL" id="CP039964">
    <property type="protein sequence ID" value="QCO56336.1"/>
    <property type="molecule type" value="Genomic_DNA"/>
</dbReference>
<protein>
    <recommendedName>
        <fullName evidence="2">UPF0235 protein EOK75_11700</fullName>
    </recommendedName>
</protein>
<evidence type="ECO:0000313" key="4">
    <source>
        <dbReference type="Proteomes" id="UP000298631"/>
    </source>
</evidence>
<proteinExistence type="inferred from homology"/>
<dbReference type="HAMAP" id="MF_00634">
    <property type="entry name" value="UPF0235"/>
    <property type="match status" value="1"/>
</dbReference>
<evidence type="ECO:0000256" key="2">
    <source>
        <dbReference type="HAMAP-Rule" id="MF_00634"/>
    </source>
</evidence>
<dbReference type="InterPro" id="IPR003746">
    <property type="entry name" value="DUF167"/>
</dbReference>
<dbReference type="AlphaFoldDB" id="A0A4P8EHB9"/>
<dbReference type="SUPFAM" id="SSF69786">
    <property type="entry name" value="YggU-like"/>
    <property type="match status" value="1"/>
</dbReference>
<gene>
    <name evidence="3" type="ORF">EOK75_11700</name>
</gene>
<dbReference type="PANTHER" id="PTHR13420">
    <property type="entry name" value="UPF0235 PROTEIN C15ORF40"/>
    <property type="match status" value="1"/>
</dbReference>
<comment type="similarity">
    <text evidence="1 2">Belongs to the UPF0235 family.</text>
</comment>
<dbReference type="Pfam" id="PF02594">
    <property type="entry name" value="DUF167"/>
    <property type="match status" value="1"/>
</dbReference>
<dbReference type="OrthoDB" id="3176309at2"/>
<dbReference type="GO" id="GO:0005737">
    <property type="term" value="C:cytoplasm"/>
    <property type="evidence" value="ECO:0007669"/>
    <property type="project" value="TreeGrafter"/>
</dbReference>
<sequence>MKAPDMAKPPPLSIPVGTEFSVRVTPKAARNTITTDNDQIRVYVTTVPEDGKATAAVIKLLAKALGVAKSRLVLVRGATSRDKVFRLE</sequence>
<evidence type="ECO:0000313" key="3">
    <source>
        <dbReference type="EMBL" id="QCO56336.1"/>
    </source>
</evidence>
<dbReference type="SMART" id="SM01152">
    <property type="entry name" value="DUF167"/>
    <property type="match status" value="1"/>
</dbReference>
<name>A0A4P8EHB9_9RHOB</name>